<proteinExistence type="predicted"/>
<dbReference type="NCBIfam" id="NF033206">
    <property type="entry name" value="ScyE_fam"/>
    <property type="match status" value="1"/>
</dbReference>
<gene>
    <name evidence="2" type="ORF">DLM65_05510</name>
</gene>
<dbReference type="EMBL" id="QHBU01000102">
    <property type="protein sequence ID" value="PZR81648.1"/>
    <property type="molecule type" value="Genomic_DNA"/>
</dbReference>
<feature type="compositionally biased region" description="Basic residues" evidence="1">
    <location>
        <begin position="75"/>
        <end position="84"/>
    </location>
</feature>
<evidence type="ECO:0000313" key="2">
    <source>
        <dbReference type="EMBL" id="PZR81648.1"/>
    </source>
</evidence>
<dbReference type="Gene3D" id="2.130.10.10">
    <property type="entry name" value="YVTN repeat-like/Quinoprotein amine dehydrogenase"/>
    <property type="match status" value="1"/>
</dbReference>
<sequence length="493" mass="50725">MSPVKHCHVMPSSAEDEGGGGTTRTCSDHDGTRLTHVSIISRTSESEETHPDSNYQTTRTRHNELAHRRMSAASRRPRTTHRRVPGPARRAGPAPYYARGAARTLVSARLSAPGGGARVFDNRIVRRVTQVGLAVALASSLSGVTGYASSAGTATVRVVAQGLNNPRGLAFGPNGQLYVAEAGTGGSSCVAGPRGQDCFGRTGSISRLVDGHVHRMVTGLVSVASPGGQGATGPDGLSQRPDGGLYTIMTASPQQLPPGLPAGLTEALAAQLGQLIRVNTNGDYTAIAGVGAHDFAWAKRHIALVPQQFPDANPYGVLALDNTIYVVDAASNTLDRVGPDGTVRVLAFFPNPPVSDAVPTCLARGEDGALYVGELTGGGNALGAAVVWRVVPGHKPVVWQSGFNAITGCGFGADGSFYVTEFQTGGLGAASPAGDVVRIAENGTRHVLGAGQLFLPNGFLAGPDGSIYVSNWSVMPGTSTQGSPTGQVVRISA</sequence>
<dbReference type="AlphaFoldDB" id="A0A2W6A8N9"/>
<evidence type="ECO:0000313" key="3">
    <source>
        <dbReference type="Proteomes" id="UP000248724"/>
    </source>
</evidence>
<dbReference type="SUPFAM" id="SSF63829">
    <property type="entry name" value="Calcium-dependent phosphotriesterase"/>
    <property type="match status" value="1"/>
</dbReference>
<evidence type="ECO:0000256" key="1">
    <source>
        <dbReference type="SAM" id="MobiDB-lite"/>
    </source>
</evidence>
<feature type="region of interest" description="Disordered" evidence="1">
    <location>
        <begin position="42"/>
        <end position="94"/>
    </location>
</feature>
<feature type="compositionally biased region" description="Low complexity" evidence="1">
    <location>
        <begin position="85"/>
        <end position="94"/>
    </location>
</feature>
<comment type="caution">
    <text evidence="2">The sequence shown here is derived from an EMBL/GenBank/DDBJ whole genome shotgun (WGS) entry which is preliminary data.</text>
</comment>
<evidence type="ECO:0008006" key="4">
    <source>
        <dbReference type="Google" id="ProtNLM"/>
    </source>
</evidence>
<accession>A0A2W6A8N9</accession>
<organism evidence="2 3">
    <name type="scientific">Candidatus Aeolococcus gillhamiae</name>
    <dbReference type="NCBI Taxonomy" id="3127015"/>
    <lineage>
        <taxon>Bacteria</taxon>
        <taxon>Bacillati</taxon>
        <taxon>Candidatus Dormiibacterota</taxon>
        <taxon>Candidatus Dormibacteria</taxon>
        <taxon>Candidatus Aeolococcales</taxon>
        <taxon>Candidatus Aeolococcaceae</taxon>
        <taxon>Candidatus Aeolococcus</taxon>
    </lineage>
</organism>
<dbReference type="InterPro" id="IPR015943">
    <property type="entry name" value="WD40/YVTN_repeat-like_dom_sf"/>
</dbReference>
<dbReference type="Proteomes" id="UP000248724">
    <property type="component" value="Unassembled WGS sequence"/>
</dbReference>
<feature type="region of interest" description="Disordered" evidence="1">
    <location>
        <begin position="1"/>
        <end position="30"/>
    </location>
</feature>
<protein>
    <recommendedName>
        <fullName evidence="4">ScyD/ScyE family protein</fullName>
    </recommendedName>
</protein>
<name>A0A2W6A8N9_9BACT</name>
<reference evidence="2 3" key="1">
    <citation type="journal article" date="2017" name="Nature">
        <title>Atmospheric trace gases support primary production in Antarctic desert surface soil.</title>
        <authorList>
            <person name="Ji M."/>
            <person name="Greening C."/>
            <person name="Vanwonterghem I."/>
            <person name="Carere C.R."/>
            <person name="Bay S.K."/>
            <person name="Steen J.A."/>
            <person name="Montgomery K."/>
            <person name="Lines T."/>
            <person name="Beardall J."/>
            <person name="van Dorst J."/>
            <person name="Snape I."/>
            <person name="Stott M.B."/>
            <person name="Hugenholtz P."/>
            <person name="Ferrari B.C."/>
        </authorList>
    </citation>
    <scope>NUCLEOTIDE SEQUENCE [LARGE SCALE GENOMIC DNA]</scope>
    <source>
        <strain evidence="2">RRmetagenome_bin12</strain>
    </source>
</reference>
<dbReference type="InterPro" id="IPR048031">
    <property type="entry name" value="ScyD/ScyE-like"/>
</dbReference>